<dbReference type="RefSeq" id="WP_016810831.1">
    <property type="nucleotide sequence ID" value="NZ_BOQM01000002.1"/>
</dbReference>
<dbReference type="Proteomes" id="UP000315983">
    <property type="component" value="Unassembled WGS sequence"/>
</dbReference>
<dbReference type="GO" id="GO:0004113">
    <property type="term" value="F:2',3'-cyclic-nucleotide 3'-phosphodiesterase activity"/>
    <property type="evidence" value="ECO:0007669"/>
    <property type="project" value="InterPro"/>
</dbReference>
<evidence type="ECO:0000313" key="5">
    <source>
        <dbReference type="Proteomes" id="UP000315983"/>
    </source>
</evidence>
<dbReference type="Gene3D" id="3.90.1140.10">
    <property type="entry name" value="Cyclic phosphodiesterase"/>
    <property type="match status" value="1"/>
</dbReference>
<dbReference type="NCBIfam" id="TIGR02258">
    <property type="entry name" value="2_5_ligase"/>
    <property type="match status" value="1"/>
</dbReference>
<feature type="active site" description="Proton acceptor" evidence="2">
    <location>
        <position position="136"/>
    </location>
</feature>
<name>A0A542XIM1_SALAC</name>
<dbReference type="GeneID" id="93770097"/>
<dbReference type="EC" id="3.1.4.58" evidence="2"/>
<dbReference type="SUPFAM" id="SSF55144">
    <property type="entry name" value="LigT-like"/>
    <property type="match status" value="1"/>
</dbReference>
<dbReference type="PANTHER" id="PTHR35561">
    <property type="entry name" value="RNA 2',3'-CYCLIC PHOSPHODIESTERASE"/>
    <property type="match status" value="1"/>
</dbReference>
<dbReference type="GO" id="GO:0008664">
    <property type="term" value="F:RNA 2',3'-cyclic 3'-phosphodiesterase activity"/>
    <property type="evidence" value="ECO:0007669"/>
    <property type="project" value="UniProtKB-EC"/>
</dbReference>
<reference evidence="3 6" key="2">
    <citation type="submission" date="2021-03" db="EMBL/GenBank/DDBJ databases">
        <title>Whole genome shotgun sequence of Salinispora arenicola NBRC 105043.</title>
        <authorList>
            <person name="Komaki H."/>
            <person name="Tamura T."/>
        </authorList>
    </citation>
    <scope>NUCLEOTIDE SEQUENCE [LARGE SCALE GENOMIC DNA]</scope>
    <source>
        <strain evidence="3 6">NBRC 105043</strain>
    </source>
</reference>
<evidence type="ECO:0000313" key="6">
    <source>
        <dbReference type="Proteomes" id="UP000677457"/>
    </source>
</evidence>
<feature type="active site" description="Proton donor" evidence="2">
    <location>
        <position position="45"/>
    </location>
</feature>
<keyword evidence="4" id="KW-0436">Ligase</keyword>
<dbReference type="AlphaFoldDB" id="A0A542XIM1"/>
<accession>A0A542XIM1</accession>
<evidence type="ECO:0000313" key="4">
    <source>
        <dbReference type="EMBL" id="TQL35695.1"/>
    </source>
</evidence>
<feature type="short sequence motif" description="HXTX 2" evidence="2">
    <location>
        <begin position="136"/>
        <end position="139"/>
    </location>
</feature>
<dbReference type="EMBL" id="BOQM01000002">
    <property type="protein sequence ID" value="GIM81647.1"/>
    <property type="molecule type" value="Genomic_DNA"/>
</dbReference>
<comment type="caution">
    <text evidence="4">The sequence shown here is derived from an EMBL/GenBank/DDBJ whole genome shotgun (WGS) entry which is preliminary data.</text>
</comment>
<comment type="function">
    <text evidence="2">Hydrolyzes RNA 2',3'-cyclic phosphodiester to an RNA 2'-phosphomonoester.</text>
</comment>
<sequence length="192" mass="20966">MRLFVALYPPPEAVDHLRRRVARLRVGEATADGVGVRVADSAQAHVTLAFLAAVPTEQLMAVEGSLDQVARWSRDSWPAPPRLRLGGGGTFGQGRSTVLWVGLRGDLVELTELGQVVRSRLRANCLPYDEKPWHPHLTVARPGDRLPPADVAADVAALDAYGGPQWPARELVLTRSHPGHRPTHDRLAAWPL</sequence>
<comment type="similarity">
    <text evidence="2">Belongs to the 2H phosphoesterase superfamily. ThpR family.</text>
</comment>
<gene>
    <name evidence="4" type="ORF">FB564_0759</name>
    <name evidence="3" type="ORF">Sar04_03210</name>
</gene>
<evidence type="ECO:0000256" key="1">
    <source>
        <dbReference type="ARBA" id="ARBA00022801"/>
    </source>
</evidence>
<dbReference type="Proteomes" id="UP000677457">
    <property type="component" value="Unassembled WGS sequence"/>
</dbReference>
<keyword evidence="6" id="KW-1185">Reference proteome</keyword>
<dbReference type="PANTHER" id="PTHR35561:SF1">
    <property type="entry name" value="RNA 2',3'-CYCLIC PHOSPHODIESTERASE"/>
    <property type="match status" value="1"/>
</dbReference>
<comment type="catalytic activity">
    <reaction evidence="2">
        <text>a 3'-end 2',3'-cyclophospho-ribonucleotide-RNA + H2O = a 3'-end 2'-phospho-ribonucleotide-RNA + H(+)</text>
        <dbReference type="Rhea" id="RHEA:11828"/>
        <dbReference type="Rhea" id="RHEA-COMP:10464"/>
        <dbReference type="Rhea" id="RHEA-COMP:17353"/>
        <dbReference type="ChEBI" id="CHEBI:15377"/>
        <dbReference type="ChEBI" id="CHEBI:15378"/>
        <dbReference type="ChEBI" id="CHEBI:83064"/>
        <dbReference type="ChEBI" id="CHEBI:173113"/>
        <dbReference type="EC" id="3.1.4.58"/>
    </reaction>
</comment>
<evidence type="ECO:0000256" key="2">
    <source>
        <dbReference type="HAMAP-Rule" id="MF_01940"/>
    </source>
</evidence>
<dbReference type="GO" id="GO:0016874">
    <property type="term" value="F:ligase activity"/>
    <property type="evidence" value="ECO:0007669"/>
    <property type="project" value="UniProtKB-KW"/>
</dbReference>
<evidence type="ECO:0000313" key="3">
    <source>
        <dbReference type="EMBL" id="GIM81647.1"/>
    </source>
</evidence>
<proteinExistence type="inferred from homology"/>
<dbReference type="Pfam" id="PF13563">
    <property type="entry name" value="2_5_RNA_ligase2"/>
    <property type="match status" value="1"/>
</dbReference>
<dbReference type="InterPro" id="IPR004175">
    <property type="entry name" value="RNA_CPDase"/>
</dbReference>
<dbReference type="HAMAP" id="MF_01940">
    <property type="entry name" value="RNA_CPDase"/>
    <property type="match status" value="1"/>
</dbReference>
<organism evidence="4 5">
    <name type="scientific">Salinispora arenicola</name>
    <dbReference type="NCBI Taxonomy" id="168697"/>
    <lineage>
        <taxon>Bacteria</taxon>
        <taxon>Bacillati</taxon>
        <taxon>Actinomycetota</taxon>
        <taxon>Actinomycetes</taxon>
        <taxon>Micromonosporales</taxon>
        <taxon>Micromonosporaceae</taxon>
        <taxon>Salinispora</taxon>
    </lineage>
</organism>
<reference evidence="4 5" key="1">
    <citation type="submission" date="2019-06" db="EMBL/GenBank/DDBJ databases">
        <title>Sequencing the genomes of 1000 actinobacteria strains.</title>
        <authorList>
            <person name="Klenk H.-P."/>
        </authorList>
    </citation>
    <scope>NUCLEOTIDE SEQUENCE [LARGE SCALE GENOMIC DNA]</scope>
    <source>
        <strain evidence="4 5">DSM 44819</strain>
    </source>
</reference>
<dbReference type="EMBL" id="VFOL01000001">
    <property type="protein sequence ID" value="TQL35695.1"/>
    <property type="molecule type" value="Genomic_DNA"/>
</dbReference>
<keyword evidence="1 2" id="KW-0378">Hydrolase</keyword>
<protein>
    <recommendedName>
        <fullName evidence="2">RNA 2',3'-cyclic phosphodiesterase</fullName>
        <shortName evidence="2">RNA 2',3'-CPDase</shortName>
        <ecNumber evidence="2">3.1.4.58</ecNumber>
    </recommendedName>
</protein>
<feature type="short sequence motif" description="HXTX 1" evidence="2">
    <location>
        <begin position="45"/>
        <end position="48"/>
    </location>
</feature>
<dbReference type="InterPro" id="IPR009097">
    <property type="entry name" value="Cyclic_Pdiesterase"/>
</dbReference>